<dbReference type="InterPro" id="IPR049163">
    <property type="entry name" value="Pif1-like_2B_dom"/>
</dbReference>
<proteinExistence type="inferred from homology"/>
<keyword evidence="6" id="KW-0347">Helicase</keyword>
<dbReference type="GO" id="GO:0097046">
    <property type="term" value="P:replication fork progression beyond termination site"/>
    <property type="evidence" value="ECO:0007669"/>
    <property type="project" value="EnsemblFungi"/>
</dbReference>
<dbReference type="SMART" id="SM00382">
    <property type="entry name" value="AAA"/>
    <property type="match status" value="1"/>
</dbReference>
<evidence type="ECO:0000256" key="4">
    <source>
        <dbReference type="ARBA" id="ARBA00022763"/>
    </source>
</evidence>
<keyword evidence="10" id="KW-0233">DNA recombination</keyword>
<dbReference type="GO" id="GO:0005739">
    <property type="term" value="C:mitochondrion"/>
    <property type="evidence" value="ECO:0007669"/>
    <property type="project" value="UniProtKB-SubCell"/>
</dbReference>
<keyword evidence="5" id="KW-0378">Hydrolase</keyword>
<evidence type="ECO:0000256" key="9">
    <source>
        <dbReference type="ARBA" id="ARBA00023128"/>
    </source>
</evidence>
<dbReference type="AlphaFoldDB" id="A5DRR3"/>
<organism evidence="16 17">
    <name type="scientific">Lodderomyces elongisporus (strain ATCC 11503 / CBS 2605 / JCM 1781 / NBRC 1676 / NRRL YB-4239)</name>
    <name type="common">Yeast</name>
    <name type="synonym">Saccharomyces elongisporus</name>
    <dbReference type="NCBI Taxonomy" id="379508"/>
    <lineage>
        <taxon>Eukaryota</taxon>
        <taxon>Fungi</taxon>
        <taxon>Dikarya</taxon>
        <taxon>Ascomycota</taxon>
        <taxon>Saccharomycotina</taxon>
        <taxon>Pichiomycetes</taxon>
        <taxon>Debaryomycetaceae</taxon>
        <taxon>Candida/Lodderomyces clade</taxon>
        <taxon>Lodderomyces</taxon>
    </lineage>
</organism>
<dbReference type="FunCoup" id="A5DRR3">
    <property type="interactions" value="781"/>
</dbReference>
<dbReference type="HAMAP" id="MF_03176">
    <property type="entry name" value="PIF1"/>
    <property type="match status" value="1"/>
</dbReference>
<dbReference type="eggNOG" id="KOG0987">
    <property type="taxonomic scope" value="Eukaryota"/>
</dbReference>
<feature type="compositionally biased region" description="Acidic residues" evidence="14">
    <location>
        <begin position="50"/>
        <end position="62"/>
    </location>
</feature>
<evidence type="ECO:0000256" key="3">
    <source>
        <dbReference type="ARBA" id="ARBA00022741"/>
    </source>
</evidence>
<dbReference type="PANTHER" id="PTHR47642">
    <property type="entry name" value="ATP-DEPENDENT DNA HELICASE"/>
    <property type="match status" value="1"/>
</dbReference>
<comment type="subcellular location">
    <subcellularLocation>
        <location evidence="2">Mitochondrion</location>
    </subcellularLocation>
    <subcellularLocation>
        <location evidence="1">Nucleus</location>
    </subcellularLocation>
</comment>
<keyword evidence="17" id="KW-1185">Reference proteome</keyword>
<dbReference type="Proteomes" id="UP000001996">
    <property type="component" value="Unassembled WGS sequence"/>
</dbReference>
<keyword evidence="8" id="KW-0238">DNA-binding</keyword>
<dbReference type="InterPro" id="IPR028880">
    <property type="entry name" value="Rrm3"/>
</dbReference>
<evidence type="ECO:0000256" key="2">
    <source>
        <dbReference type="ARBA" id="ARBA00004173"/>
    </source>
</evidence>
<sequence>MVKGDRRQPGIESFFGNPARLRSFEIPIGRDANIVNSKLQRQGSVLSSNTDDDAGFEEEADDTFNSSMDTSMEVSNFRNSNLTMAVKKITNSQKKNSSKSNNTSNNNNNNNNNFSNNNSILNENEFLLNKREVPSLKRSSTDLLESIDVGGQARKLPKYKSRTVTNLLSRNTRDTILSEEQLEVIESVVKRRQNVFYTGSAGTGKSVVLRQLVQELRAKYRENVGVTAPTGLAACNIQGQTIFRFLEIGLGKDPVDILVTRIRKNQQKFRKWQLLKVLIIDEISMVNGDLFDKLEEIARKVRQSPRPFGGIQIVCTGDFFQLPPVGNRQNPAKFCFQSKAWSKVIERTIVLKTVFRQQGDTELIDMLNALRLGNLTQDIVTKFQALKRDLVYDDGIEATELFPLREEVCRANEWRLKNLPSDAITFVATDNNASNEASRALLDQLMCEKVITLKEGAQVMNIKNVDEELVNGSLGTVLFFVTPNLYVKILTTYDEIDVNDEQLMSELRLLRHRVGSTEEWSEKHKRVVENVPASRRSKFEALVQYAAQDSKDRLLPVVNFNFNGRYEAKIVPKHEFKLDESKKNANELLPIRIQLPLILAWAMSIHKSQGQTLPRVKIDLNRSFENGQAYVALSRAVDKDNLKVTGFSEHKVKTSEVVRRFYESIGCL</sequence>
<dbReference type="InParanoid" id="A5DRR3"/>
<keyword evidence="11" id="KW-0234">DNA repair</keyword>
<dbReference type="Pfam" id="PF05970">
    <property type="entry name" value="PIF1"/>
    <property type="match status" value="1"/>
</dbReference>
<evidence type="ECO:0000256" key="1">
    <source>
        <dbReference type="ARBA" id="ARBA00004123"/>
    </source>
</evidence>
<evidence type="ECO:0000256" key="11">
    <source>
        <dbReference type="ARBA" id="ARBA00023204"/>
    </source>
</evidence>
<evidence type="ECO:0000256" key="14">
    <source>
        <dbReference type="SAM" id="MobiDB-lite"/>
    </source>
</evidence>
<keyword evidence="4" id="KW-0227">DNA damage</keyword>
<dbReference type="PANTHER" id="PTHR47642:SF5">
    <property type="entry name" value="ATP-DEPENDENT DNA HELICASE"/>
    <property type="match status" value="1"/>
</dbReference>
<reference evidence="16 17" key="1">
    <citation type="journal article" date="2009" name="Nature">
        <title>Evolution of pathogenicity and sexual reproduction in eight Candida genomes.</title>
        <authorList>
            <person name="Butler G."/>
            <person name="Rasmussen M.D."/>
            <person name="Lin M.F."/>
            <person name="Santos M.A."/>
            <person name="Sakthikumar S."/>
            <person name="Munro C.A."/>
            <person name="Rheinbay E."/>
            <person name="Grabherr M."/>
            <person name="Forche A."/>
            <person name="Reedy J.L."/>
            <person name="Agrafioti I."/>
            <person name="Arnaud M.B."/>
            <person name="Bates S."/>
            <person name="Brown A.J."/>
            <person name="Brunke S."/>
            <person name="Costanzo M.C."/>
            <person name="Fitzpatrick D.A."/>
            <person name="de Groot P.W."/>
            <person name="Harris D."/>
            <person name="Hoyer L.L."/>
            <person name="Hube B."/>
            <person name="Klis F.M."/>
            <person name="Kodira C."/>
            <person name="Lennard N."/>
            <person name="Logue M.E."/>
            <person name="Martin R."/>
            <person name="Neiman A.M."/>
            <person name="Nikolaou E."/>
            <person name="Quail M.A."/>
            <person name="Quinn J."/>
            <person name="Santos M.C."/>
            <person name="Schmitzberger F.F."/>
            <person name="Sherlock G."/>
            <person name="Shah P."/>
            <person name="Silverstein K.A."/>
            <person name="Skrzypek M.S."/>
            <person name="Soll D."/>
            <person name="Staggs R."/>
            <person name="Stansfield I."/>
            <person name="Stumpf M.P."/>
            <person name="Sudbery P.E."/>
            <person name="Srikantha T."/>
            <person name="Zeng Q."/>
            <person name="Berman J."/>
            <person name="Berriman M."/>
            <person name="Heitman J."/>
            <person name="Gow N.A."/>
            <person name="Lorenz M.C."/>
            <person name="Birren B.W."/>
            <person name="Kellis M."/>
            <person name="Cuomo C.A."/>
        </authorList>
    </citation>
    <scope>NUCLEOTIDE SEQUENCE [LARGE SCALE GENOMIC DNA]</scope>
    <source>
        <strain evidence="17">ATCC 11503 / BCRC 21390 / CBS 2605 / JCM 1781 / NBRC 1676 / NRRL YB-4239</strain>
    </source>
</reference>
<dbReference type="Gene3D" id="3.40.50.300">
    <property type="entry name" value="P-loop containing nucleotide triphosphate hydrolases"/>
    <property type="match status" value="2"/>
</dbReference>
<gene>
    <name evidence="16" type="ORF">LELG_00049</name>
</gene>
<dbReference type="GO" id="GO:0019237">
    <property type="term" value="F:centromeric DNA binding"/>
    <property type="evidence" value="ECO:0007669"/>
    <property type="project" value="EnsemblFungi"/>
</dbReference>
<evidence type="ECO:0000256" key="13">
    <source>
        <dbReference type="ARBA" id="ARBA00023242"/>
    </source>
</evidence>
<dbReference type="VEuPathDB" id="FungiDB:LELG_00049"/>
<evidence type="ECO:0000256" key="8">
    <source>
        <dbReference type="ARBA" id="ARBA00023125"/>
    </source>
</evidence>
<keyword evidence="9" id="KW-0496">Mitochondrion</keyword>
<dbReference type="InterPro" id="IPR003593">
    <property type="entry name" value="AAA+_ATPase"/>
</dbReference>
<dbReference type="GO" id="GO:0005524">
    <property type="term" value="F:ATP binding"/>
    <property type="evidence" value="ECO:0007669"/>
    <property type="project" value="UniProtKB-KW"/>
</dbReference>
<feature type="domain" description="AAA+ ATPase" evidence="15">
    <location>
        <begin position="191"/>
        <end position="365"/>
    </location>
</feature>
<accession>A5DRR3</accession>
<dbReference type="GO" id="GO:0006310">
    <property type="term" value="P:DNA recombination"/>
    <property type="evidence" value="ECO:0007669"/>
    <property type="project" value="UniProtKB-KW"/>
</dbReference>
<dbReference type="GO" id="GO:0071932">
    <property type="term" value="P:replication fork reversal"/>
    <property type="evidence" value="ECO:0007669"/>
    <property type="project" value="EnsemblFungi"/>
</dbReference>
<protein>
    <recommendedName>
        <fullName evidence="15">AAA+ ATPase domain-containing protein</fullName>
    </recommendedName>
</protein>
<dbReference type="HOGENOM" id="CLU_001613_0_2_1"/>
<dbReference type="EMBL" id="CH981524">
    <property type="protein sequence ID" value="EDK41871.1"/>
    <property type="molecule type" value="Genomic_DNA"/>
</dbReference>
<dbReference type="CDD" id="cd18037">
    <property type="entry name" value="DEXSc_Pif1_like"/>
    <property type="match status" value="1"/>
</dbReference>
<dbReference type="Pfam" id="PF21530">
    <property type="entry name" value="Pif1_2B_dom"/>
    <property type="match status" value="1"/>
</dbReference>
<dbReference type="InterPro" id="IPR027417">
    <property type="entry name" value="P-loop_NTPase"/>
</dbReference>
<dbReference type="GO" id="GO:0003678">
    <property type="term" value="F:DNA helicase activity"/>
    <property type="evidence" value="ECO:0007669"/>
    <property type="project" value="EnsemblFungi"/>
</dbReference>
<keyword evidence="7" id="KW-0067">ATP-binding</keyword>
<dbReference type="STRING" id="379508.A5DRR3"/>
<evidence type="ECO:0000313" key="17">
    <source>
        <dbReference type="Proteomes" id="UP000001996"/>
    </source>
</evidence>
<evidence type="ECO:0000256" key="10">
    <source>
        <dbReference type="ARBA" id="ARBA00023172"/>
    </source>
</evidence>
<evidence type="ECO:0000256" key="6">
    <source>
        <dbReference type="ARBA" id="ARBA00022806"/>
    </source>
</evidence>
<name>A5DRR3_LODEL</name>
<dbReference type="OrthoDB" id="432234at2759"/>
<dbReference type="OMA" id="VFRQQDN"/>
<feature type="region of interest" description="Disordered" evidence="14">
    <location>
        <begin position="43"/>
        <end position="67"/>
    </location>
</feature>
<feature type="region of interest" description="Disordered" evidence="14">
    <location>
        <begin position="89"/>
        <end position="118"/>
    </location>
</feature>
<dbReference type="GO" id="GO:0000723">
    <property type="term" value="P:telomere maintenance"/>
    <property type="evidence" value="ECO:0007669"/>
    <property type="project" value="InterPro"/>
</dbReference>
<dbReference type="GO" id="GO:0006281">
    <property type="term" value="P:DNA repair"/>
    <property type="evidence" value="ECO:0007669"/>
    <property type="project" value="UniProtKB-KW"/>
</dbReference>
<keyword evidence="12" id="KW-0413">Isomerase</keyword>
<dbReference type="GO" id="GO:0043596">
    <property type="term" value="C:nuclear replication fork"/>
    <property type="evidence" value="ECO:0007669"/>
    <property type="project" value="EnsemblFungi"/>
</dbReference>
<dbReference type="GO" id="GO:0016787">
    <property type="term" value="F:hydrolase activity"/>
    <property type="evidence" value="ECO:0007669"/>
    <property type="project" value="UniProtKB-KW"/>
</dbReference>
<evidence type="ECO:0000256" key="12">
    <source>
        <dbReference type="ARBA" id="ARBA00023235"/>
    </source>
</evidence>
<evidence type="ECO:0000259" key="15">
    <source>
        <dbReference type="SMART" id="SM00382"/>
    </source>
</evidence>
<keyword evidence="13" id="KW-0539">Nucleus</keyword>
<dbReference type="InterPro" id="IPR051055">
    <property type="entry name" value="PIF1_helicase"/>
</dbReference>
<dbReference type="CDD" id="cd18809">
    <property type="entry name" value="SF1_C_RecD"/>
    <property type="match status" value="1"/>
</dbReference>
<keyword evidence="3" id="KW-0547">Nucleotide-binding</keyword>
<dbReference type="SUPFAM" id="SSF52540">
    <property type="entry name" value="P-loop containing nucleoside triphosphate hydrolases"/>
    <property type="match status" value="2"/>
</dbReference>
<dbReference type="InterPro" id="IPR048293">
    <property type="entry name" value="PIF1_RRM3_pfh1"/>
</dbReference>
<dbReference type="InterPro" id="IPR010285">
    <property type="entry name" value="DNA_helicase_pif1-like_DEAD"/>
</dbReference>
<dbReference type="HAMAP" id="MF_03177">
    <property type="entry name" value="RRM3"/>
    <property type="match status" value="1"/>
</dbReference>
<evidence type="ECO:0000256" key="7">
    <source>
        <dbReference type="ARBA" id="ARBA00022840"/>
    </source>
</evidence>
<evidence type="ECO:0000256" key="5">
    <source>
        <dbReference type="ARBA" id="ARBA00022801"/>
    </source>
</evidence>
<evidence type="ECO:0000313" key="16">
    <source>
        <dbReference type="EMBL" id="EDK41871.1"/>
    </source>
</evidence>